<dbReference type="PROSITE" id="PS51782">
    <property type="entry name" value="LYSM"/>
    <property type="match status" value="2"/>
</dbReference>
<accession>A0A915YKT1</accession>
<sequence>MKINYYVSTFAFWLLTTVVVYAQSSIYFFYDPACMQKFEYEQVNKLDDIAYDEYYISISDETKAIFRVPKKHKSIVKEIPVKPFMCNDRTKIVPALIKEINASRKAAYIVAEAGEEYALYEIQSVATLTEKQSGIVYEDATYGFKYDYTMSKSGEILNKRNHKERNVYFESKQKNNCLPAYQFKIVSRHIETPIKYLNLIATLGIQKIYTTQGALNLKAINGIPLNNFIAQRCHTQLVDTNPKNEPTASVVVPDESAIIDTIGMSDLDKKLWLSKRFKGFTARSLDPIAKPVNSTNPNGTPAATLAVENSKELLPGGIYLVKEKENLYGISEKFGISIQRLIEINNLEGYQLGLNQALKVVDDGSAPKQNKNPLTRIDEANKTKTTIHVVVQGETLYSISKLYGLELKDIYNLNKELTDHQIDINQQLVVGIQSIK</sequence>
<dbReference type="RefSeq" id="WP_264790232.1">
    <property type="nucleotide sequence ID" value="NZ_AP026867.1"/>
</dbReference>
<dbReference type="SMART" id="SM00257">
    <property type="entry name" value="LysM"/>
    <property type="match status" value="2"/>
</dbReference>
<gene>
    <name evidence="2" type="ORF">AsAng_0058260</name>
</gene>
<reference evidence="2" key="1">
    <citation type="submission" date="2022-09" db="EMBL/GenBank/DDBJ databases">
        <title>Aureispira anguillicida sp. nov., isolated from Leptocephalus of Japanese eel Anguilla japonica.</title>
        <authorList>
            <person name="Yuasa K."/>
            <person name="Mekata T."/>
            <person name="Ikunari K."/>
        </authorList>
    </citation>
    <scope>NUCLEOTIDE SEQUENCE</scope>
    <source>
        <strain evidence="2">EL160426</strain>
    </source>
</reference>
<name>A0A915YKT1_9BACT</name>
<evidence type="ECO:0000313" key="3">
    <source>
        <dbReference type="Proteomes" id="UP001060919"/>
    </source>
</evidence>
<dbReference type="PANTHER" id="PTHR33734">
    <property type="entry name" value="LYSM DOMAIN-CONTAINING GPI-ANCHORED PROTEIN 2"/>
    <property type="match status" value="1"/>
</dbReference>
<dbReference type="InterPro" id="IPR018392">
    <property type="entry name" value="LysM"/>
</dbReference>
<dbReference type="EMBL" id="AP026867">
    <property type="protein sequence ID" value="BDS15044.1"/>
    <property type="molecule type" value="Genomic_DNA"/>
</dbReference>
<dbReference type="Proteomes" id="UP001060919">
    <property type="component" value="Chromosome"/>
</dbReference>
<dbReference type="GO" id="GO:0008932">
    <property type="term" value="F:lytic endotransglycosylase activity"/>
    <property type="evidence" value="ECO:0007669"/>
    <property type="project" value="TreeGrafter"/>
</dbReference>
<protein>
    <submittedName>
        <fullName evidence="2">LysM peptidoglycan-binding domain-containing protein</fullName>
    </submittedName>
</protein>
<dbReference type="Pfam" id="PF01476">
    <property type="entry name" value="LysM"/>
    <property type="match status" value="2"/>
</dbReference>
<dbReference type="InterPro" id="IPR036779">
    <property type="entry name" value="LysM_dom_sf"/>
</dbReference>
<feature type="domain" description="LysM" evidence="1">
    <location>
        <begin position="386"/>
        <end position="430"/>
    </location>
</feature>
<evidence type="ECO:0000259" key="1">
    <source>
        <dbReference type="PROSITE" id="PS51782"/>
    </source>
</evidence>
<dbReference type="SUPFAM" id="SSF54106">
    <property type="entry name" value="LysM domain"/>
    <property type="match status" value="2"/>
</dbReference>
<keyword evidence="3" id="KW-1185">Reference proteome</keyword>
<dbReference type="AlphaFoldDB" id="A0A915YKT1"/>
<proteinExistence type="predicted"/>
<evidence type="ECO:0000313" key="2">
    <source>
        <dbReference type="EMBL" id="BDS15044.1"/>
    </source>
</evidence>
<dbReference type="KEGG" id="aup:AsAng_0058260"/>
<dbReference type="PANTHER" id="PTHR33734:SF22">
    <property type="entry name" value="MEMBRANE-BOUND LYTIC MUREIN TRANSGLYCOSYLASE D"/>
    <property type="match status" value="1"/>
</dbReference>
<feature type="domain" description="LysM" evidence="1">
    <location>
        <begin position="317"/>
        <end position="360"/>
    </location>
</feature>
<dbReference type="Gene3D" id="3.10.350.10">
    <property type="entry name" value="LysM domain"/>
    <property type="match status" value="2"/>
</dbReference>
<organism evidence="2 3">
    <name type="scientific">Aureispira anguillae</name>
    <dbReference type="NCBI Taxonomy" id="2864201"/>
    <lineage>
        <taxon>Bacteria</taxon>
        <taxon>Pseudomonadati</taxon>
        <taxon>Bacteroidota</taxon>
        <taxon>Saprospiria</taxon>
        <taxon>Saprospirales</taxon>
        <taxon>Saprospiraceae</taxon>
        <taxon>Aureispira</taxon>
    </lineage>
</organism>
<dbReference type="CDD" id="cd00118">
    <property type="entry name" value="LysM"/>
    <property type="match status" value="1"/>
</dbReference>